<evidence type="ECO:0000256" key="5">
    <source>
        <dbReference type="ARBA" id="ARBA00023136"/>
    </source>
</evidence>
<evidence type="ECO:0000256" key="3">
    <source>
        <dbReference type="ARBA" id="ARBA00022692"/>
    </source>
</evidence>
<protein>
    <submittedName>
        <fullName evidence="6">Uncharacterized protein</fullName>
    </submittedName>
</protein>
<keyword evidence="5" id="KW-0472">Membrane</keyword>
<organism evidence="6 7">
    <name type="scientific">Priestia megaterium (strain ATCC 14581 / DSM 32 / CCUG 1817 / JCM 2506 / NBRC 15308 / NCIMB 9376 / NCTC 10342 / NRRL B-14308 / VKM B-512 / Ford 19)</name>
    <name type="common">Bacillus megaterium</name>
    <dbReference type="NCBI Taxonomy" id="1348623"/>
    <lineage>
        <taxon>Bacteria</taxon>
        <taxon>Bacillati</taxon>
        <taxon>Bacillota</taxon>
        <taxon>Bacilli</taxon>
        <taxon>Bacillales</taxon>
        <taxon>Bacillaceae</taxon>
        <taxon>Priestia</taxon>
    </lineage>
</organism>
<dbReference type="PANTHER" id="PTHR33545:SF5">
    <property type="entry name" value="UPF0750 MEMBRANE PROTEIN YITT"/>
    <property type="match status" value="1"/>
</dbReference>
<dbReference type="GO" id="GO:0005886">
    <property type="term" value="C:plasma membrane"/>
    <property type="evidence" value="ECO:0007669"/>
    <property type="project" value="UniProtKB-SubCell"/>
</dbReference>
<dbReference type="HOGENOM" id="CLU_063199_1_0_9"/>
<dbReference type="GeneID" id="93640660"/>
<gene>
    <name evidence="6" type="ORF">BG04_2589</name>
</gene>
<dbReference type="InterPro" id="IPR051461">
    <property type="entry name" value="UPF0750_membrane"/>
</dbReference>
<dbReference type="Pfam" id="PF02588">
    <property type="entry name" value="YitT_membrane"/>
    <property type="match status" value="1"/>
</dbReference>
<evidence type="ECO:0000256" key="4">
    <source>
        <dbReference type="ARBA" id="ARBA00022989"/>
    </source>
</evidence>
<evidence type="ECO:0000313" key="7">
    <source>
        <dbReference type="Proteomes" id="UP000031829"/>
    </source>
</evidence>
<sequence length="271" mass="29599">MYRAIAIIAGSVLIGFAYNWFLIPHKVLSSGISGIAMIIGILTPASTGTMNFLLNLPLLIIGFMKLGKRFVLHTLLSVVALSIALYVIPLRAVSTDPILSAVFGGVLTGIGVGFVFRQSASTGGFDIIAMLLTHKKEFPLGAILSAMNAVVVFVSGFFVNWDAALYTMLSIFVTGKVVDAIHTRHIKLTLTIITRKGEEMKQQLLTNLVRGVTLMNGEGAYSREDRKILMTVISRYELANLKQLIQSVDPEAFVNITETVEVMGLFRRDAY</sequence>
<proteinExistence type="predicted"/>
<dbReference type="Gene3D" id="3.30.70.120">
    <property type="match status" value="1"/>
</dbReference>
<accession>A0A0B6AH53</accession>
<keyword evidence="2" id="KW-1003">Cell membrane</keyword>
<evidence type="ECO:0000313" key="6">
    <source>
        <dbReference type="EMBL" id="AJI22856.1"/>
    </source>
</evidence>
<dbReference type="InterPro" id="IPR003740">
    <property type="entry name" value="YitT"/>
</dbReference>
<dbReference type="InterPro" id="IPR019264">
    <property type="entry name" value="DUF2179"/>
</dbReference>
<dbReference type="EMBL" id="CP009920">
    <property type="protein sequence ID" value="AJI22856.1"/>
    <property type="molecule type" value="Genomic_DNA"/>
</dbReference>
<name>A0A0B6AH53_PRIM2</name>
<dbReference type="KEGG" id="bmeg:BG04_2589"/>
<dbReference type="CDD" id="cd16380">
    <property type="entry name" value="YitT_C"/>
    <property type="match status" value="1"/>
</dbReference>
<dbReference type="PIRSF" id="PIRSF006483">
    <property type="entry name" value="Membrane_protein_YitT"/>
    <property type="match status" value="1"/>
</dbReference>
<keyword evidence="4" id="KW-1133">Transmembrane helix</keyword>
<dbReference type="AlphaFoldDB" id="A0A0B6AH53"/>
<keyword evidence="3" id="KW-0812">Transmembrane</keyword>
<dbReference type="Proteomes" id="UP000031829">
    <property type="component" value="Chromosome"/>
</dbReference>
<evidence type="ECO:0000256" key="2">
    <source>
        <dbReference type="ARBA" id="ARBA00022475"/>
    </source>
</evidence>
<dbReference type="Pfam" id="PF10035">
    <property type="entry name" value="DUF2179"/>
    <property type="match status" value="1"/>
</dbReference>
<dbReference type="PANTHER" id="PTHR33545">
    <property type="entry name" value="UPF0750 MEMBRANE PROTEIN YITT-RELATED"/>
    <property type="match status" value="1"/>
</dbReference>
<comment type="subcellular location">
    <subcellularLocation>
        <location evidence="1">Cell membrane</location>
        <topology evidence="1">Multi-pass membrane protein</topology>
    </subcellularLocation>
</comment>
<reference evidence="6 7" key="1">
    <citation type="journal article" date="2015" name="Genome Announc.">
        <title>Complete genome sequences for 35 biothreat assay-relevant bacillus species.</title>
        <authorList>
            <person name="Johnson S.L."/>
            <person name="Daligault H.E."/>
            <person name="Davenport K.W."/>
            <person name="Jaissle J."/>
            <person name="Frey K.G."/>
            <person name="Ladner J.T."/>
            <person name="Broomall S.M."/>
            <person name="Bishop-Lilly K.A."/>
            <person name="Bruce D.C."/>
            <person name="Gibbons H.S."/>
            <person name="Coyne S.R."/>
            <person name="Lo C.C."/>
            <person name="Meincke L."/>
            <person name="Munk A.C."/>
            <person name="Koroleva G.I."/>
            <person name="Rosenzweig C.N."/>
            <person name="Palacios G.F."/>
            <person name="Redden C.L."/>
            <person name="Minogue T.D."/>
            <person name="Chain P.S."/>
        </authorList>
    </citation>
    <scope>NUCLEOTIDE SEQUENCE [LARGE SCALE GENOMIC DNA]</scope>
    <source>
        <strain evidence="7">ATCC 14581 / DSM 32 / JCM 2506 / NBRC 15308 / NCIMB 9376 / NCTC 10342 / NRRL B-14308 / VKM B-512</strain>
    </source>
</reference>
<dbReference type="InterPro" id="IPR015867">
    <property type="entry name" value="N-reg_PII/ATP_PRibTrfase_C"/>
</dbReference>
<dbReference type="RefSeq" id="WP_013055060.1">
    <property type="nucleotide sequence ID" value="NZ_BCVB01000013.1"/>
</dbReference>
<evidence type="ECO:0000256" key="1">
    <source>
        <dbReference type="ARBA" id="ARBA00004651"/>
    </source>
</evidence>